<name>A0AAW0UHU3_SCYPA</name>
<protein>
    <submittedName>
        <fullName evidence="2">Uncharacterized protein</fullName>
    </submittedName>
</protein>
<keyword evidence="3" id="KW-1185">Reference proteome</keyword>
<evidence type="ECO:0000313" key="2">
    <source>
        <dbReference type="EMBL" id="KAK8397772.1"/>
    </source>
</evidence>
<dbReference type="AlphaFoldDB" id="A0AAW0UHU3"/>
<accession>A0AAW0UHU3</accession>
<sequence>MKEERGREGRSDSLESEDPKPHRQQRRHPAPDTPMRTRTGVLETNVKGRDTAGLPTTDCSCSEHGQWNAERSKHRNRRQSRHRQAEAEEAAMLWLLQEPQPGGASHQPSLPVC</sequence>
<feature type="compositionally biased region" description="Basic residues" evidence="1">
    <location>
        <begin position="72"/>
        <end position="82"/>
    </location>
</feature>
<proteinExistence type="predicted"/>
<gene>
    <name evidence="2" type="ORF">O3P69_004520</name>
</gene>
<feature type="compositionally biased region" description="Basic and acidic residues" evidence="1">
    <location>
        <begin position="1"/>
        <end position="21"/>
    </location>
</feature>
<reference evidence="2 3" key="1">
    <citation type="submission" date="2023-03" db="EMBL/GenBank/DDBJ databases">
        <title>High-quality genome of Scylla paramamosain provides insights in environmental adaptation.</title>
        <authorList>
            <person name="Zhang L."/>
        </authorList>
    </citation>
    <scope>NUCLEOTIDE SEQUENCE [LARGE SCALE GENOMIC DNA]</scope>
    <source>
        <strain evidence="2">LZ_2023a</strain>
        <tissue evidence="2">Muscle</tissue>
    </source>
</reference>
<evidence type="ECO:0000256" key="1">
    <source>
        <dbReference type="SAM" id="MobiDB-lite"/>
    </source>
</evidence>
<dbReference type="EMBL" id="JARAKH010000013">
    <property type="protein sequence ID" value="KAK8397772.1"/>
    <property type="molecule type" value="Genomic_DNA"/>
</dbReference>
<organism evidence="2 3">
    <name type="scientific">Scylla paramamosain</name>
    <name type="common">Mud crab</name>
    <dbReference type="NCBI Taxonomy" id="85552"/>
    <lineage>
        <taxon>Eukaryota</taxon>
        <taxon>Metazoa</taxon>
        <taxon>Ecdysozoa</taxon>
        <taxon>Arthropoda</taxon>
        <taxon>Crustacea</taxon>
        <taxon>Multicrustacea</taxon>
        <taxon>Malacostraca</taxon>
        <taxon>Eumalacostraca</taxon>
        <taxon>Eucarida</taxon>
        <taxon>Decapoda</taxon>
        <taxon>Pleocyemata</taxon>
        <taxon>Brachyura</taxon>
        <taxon>Eubrachyura</taxon>
        <taxon>Portunoidea</taxon>
        <taxon>Portunidae</taxon>
        <taxon>Portuninae</taxon>
        <taxon>Scylla</taxon>
    </lineage>
</organism>
<comment type="caution">
    <text evidence="2">The sequence shown here is derived from an EMBL/GenBank/DDBJ whole genome shotgun (WGS) entry which is preliminary data.</text>
</comment>
<evidence type="ECO:0000313" key="3">
    <source>
        <dbReference type="Proteomes" id="UP001487740"/>
    </source>
</evidence>
<feature type="region of interest" description="Disordered" evidence="1">
    <location>
        <begin position="1"/>
        <end position="86"/>
    </location>
</feature>
<dbReference type="Proteomes" id="UP001487740">
    <property type="component" value="Unassembled WGS sequence"/>
</dbReference>